<dbReference type="GO" id="GO:0005737">
    <property type="term" value="C:cytoplasm"/>
    <property type="evidence" value="ECO:0007669"/>
    <property type="project" value="UniProtKB-SubCell"/>
</dbReference>
<keyword evidence="6 8" id="KW-0472">Membrane</keyword>
<dbReference type="SMART" id="SM00382">
    <property type="entry name" value="AAA"/>
    <property type="match status" value="1"/>
</dbReference>
<comment type="subcellular location">
    <subcellularLocation>
        <location evidence="8">Cell membrane</location>
        <topology evidence="8">Peripheral membrane protein</topology>
        <orientation evidence="8">Cytoplasmic side</orientation>
    </subcellularLocation>
    <subcellularLocation>
        <location evidence="8">Cytoplasm</location>
    </subcellularLocation>
</comment>
<dbReference type="Pfam" id="PF00448">
    <property type="entry name" value="SRP54"/>
    <property type="match status" value="1"/>
</dbReference>
<dbReference type="InterPro" id="IPR036225">
    <property type="entry name" value="SRP/SRP_N"/>
</dbReference>
<evidence type="ECO:0000256" key="6">
    <source>
        <dbReference type="ARBA" id="ARBA00023136"/>
    </source>
</evidence>
<dbReference type="InterPro" id="IPR003593">
    <property type="entry name" value="AAA+_ATPase"/>
</dbReference>
<evidence type="ECO:0000313" key="11">
    <source>
        <dbReference type="Proteomes" id="UP000236248"/>
    </source>
</evidence>
<evidence type="ECO:0000256" key="8">
    <source>
        <dbReference type="HAMAP-Rule" id="MF_00920"/>
    </source>
</evidence>
<dbReference type="PROSITE" id="PS00300">
    <property type="entry name" value="SRP54"/>
    <property type="match status" value="1"/>
</dbReference>
<dbReference type="AlphaFoldDB" id="A0A2K5ASV4"/>
<dbReference type="InterPro" id="IPR042101">
    <property type="entry name" value="SRP54_N_sf"/>
</dbReference>
<dbReference type="EC" id="3.6.5.4" evidence="8"/>
<keyword evidence="7 8" id="KW-0675">Receptor</keyword>
<proteinExistence type="inferred from homology"/>
<evidence type="ECO:0000256" key="7">
    <source>
        <dbReference type="ARBA" id="ARBA00023170"/>
    </source>
</evidence>
<dbReference type="Gene3D" id="3.40.50.300">
    <property type="entry name" value="P-loop containing nucleotide triphosphate hydrolases"/>
    <property type="match status" value="1"/>
</dbReference>
<dbReference type="NCBIfam" id="TIGR00064">
    <property type="entry name" value="ftsY"/>
    <property type="match status" value="1"/>
</dbReference>
<dbReference type="FunFam" id="3.40.50.300:FF:000566">
    <property type="entry name" value="Signal recognition particle receptor subunit alpha"/>
    <property type="match status" value="1"/>
</dbReference>
<dbReference type="SUPFAM" id="SSF47364">
    <property type="entry name" value="Domain of the SRP/SRP receptor G-proteins"/>
    <property type="match status" value="1"/>
</dbReference>
<sequence>MFDRLKKAFSNIVKGLSEKELSEADIDKVFSEIEIALLESDVAHETITYLHDTLKRELVGKRFDKSRDNESIVKDTLKDIMISIFNNAGTLDIIERINSKKDREKEPYTILFLGINGTGKTTTIAKFANMLRKHNISSVIVAGDTHRAGAIEQITEHATRLGIKVIAQRYGADPAAVGRDGVLYAKAHRVDTVLIDTAGRMQTSRNLMDEMAKIVRVVKPDLKIFVGDSLAGNDTIMQAREFLRYTDFNAIILTKSDSDYKGGSALSIVHVTNKPIVYLGVGQGYDDLVPFNAEEFVEQIVEGNGKR</sequence>
<keyword evidence="2 8" id="KW-0963">Cytoplasm</keyword>
<dbReference type="InterPro" id="IPR013822">
    <property type="entry name" value="Signal_recog_particl_SRP54_hlx"/>
</dbReference>
<evidence type="ECO:0000256" key="5">
    <source>
        <dbReference type="ARBA" id="ARBA00023134"/>
    </source>
</evidence>
<keyword evidence="1 8" id="KW-1003">Cell membrane</keyword>
<keyword evidence="3 8" id="KW-0547">Nucleotide-binding</keyword>
<keyword evidence="5 8" id="KW-0342">GTP-binding</keyword>
<dbReference type="HAMAP" id="MF_00920">
    <property type="entry name" value="FtsY"/>
    <property type="match status" value="1"/>
</dbReference>
<dbReference type="SMART" id="SM00962">
    <property type="entry name" value="SRP54"/>
    <property type="match status" value="1"/>
</dbReference>
<dbReference type="GO" id="GO:0005886">
    <property type="term" value="C:plasma membrane"/>
    <property type="evidence" value="ECO:0007669"/>
    <property type="project" value="UniProtKB-SubCell"/>
</dbReference>
<dbReference type="GeneID" id="41595553"/>
<feature type="binding site" evidence="8">
    <location>
        <begin position="114"/>
        <end position="121"/>
    </location>
    <ligand>
        <name>GTP</name>
        <dbReference type="ChEBI" id="CHEBI:37565"/>
    </ligand>
</feature>
<dbReference type="GO" id="GO:0006614">
    <property type="term" value="P:SRP-dependent cotranslational protein targeting to membrane"/>
    <property type="evidence" value="ECO:0007669"/>
    <property type="project" value="InterPro"/>
</dbReference>
<comment type="function">
    <text evidence="8">Involved in targeting and insertion of nascent membrane proteins into the cytoplasmic membrane. Acts as a receptor for the complex formed by the signal recognition particle (SRP) and the ribosome-nascent chain (RNC).</text>
</comment>
<dbReference type="EMBL" id="LT981265">
    <property type="protein sequence ID" value="SPC34728.1"/>
    <property type="molecule type" value="Genomic_DNA"/>
</dbReference>
<dbReference type="SUPFAM" id="SSF52540">
    <property type="entry name" value="P-loop containing nucleoside triphosphate hydrolases"/>
    <property type="match status" value="1"/>
</dbReference>
<dbReference type="GO" id="GO:0005525">
    <property type="term" value="F:GTP binding"/>
    <property type="evidence" value="ECO:0007669"/>
    <property type="project" value="UniProtKB-UniRule"/>
</dbReference>
<name>A0A2K5ASV4_9ARCH</name>
<evidence type="ECO:0000313" key="10">
    <source>
        <dbReference type="EMBL" id="SPC34728.1"/>
    </source>
</evidence>
<dbReference type="Gene3D" id="1.20.120.140">
    <property type="entry name" value="Signal recognition particle SRP54, nucleotide-binding domain"/>
    <property type="match status" value="1"/>
</dbReference>
<reference evidence="11" key="1">
    <citation type="submission" date="2018-01" db="EMBL/GenBank/DDBJ databases">
        <authorList>
            <person name="Kerou L M."/>
        </authorList>
    </citation>
    <scope>NUCLEOTIDE SEQUENCE [LARGE SCALE GENOMIC DNA]</scope>
    <source>
        <strain evidence="11">SCU2</strain>
    </source>
</reference>
<dbReference type="GO" id="GO:0005047">
    <property type="term" value="F:signal recognition particle binding"/>
    <property type="evidence" value="ECO:0007669"/>
    <property type="project" value="TreeGrafter"/>
</dbReference>
<dbReference type="InterPro" id="IPR004390">
    <property type="entry name" value="SR_rcpt_FtsY"/>
</dbReference>
<feature type="binding site" evidence="8">
    <location>
        <begin position="254"/>
        <end position="257"/>
    </location>
    <ligand>
        <name>GTP</name>
        <dbReference type="ChEBI" id="CHEBI:37565"/>
    </ligand>
</feature>
<dbReference type="PANTHER" id="PTHR43134">
    <property type="entry name" value="SIGNAL RECOGNITION PARTICLE RECEPTOR SUBUNIT ALPHA"/>
    <property type="match status" value="1"/>
</dbReference>
<keyword evidence="11" id="KW-1185">Reference proteome</keyword>
<dbReference type="SMART" id="SM00963">
    <property type="entry name" value="SRP54_N"/>
    <property type="match status" value="1"/>
</dbReference>
<gene>
    <name evidence="8" type="primary">ftsY</name>
    <name evidence="10" type="ORF">NCAV_1563</name>
</gene>
<accession>A0A2K5ASV4</accession>
<dbReference type="RefSeq" id="WP_103286668.1">
    <property type="nucleotide sequence ID" value="NZ_LT981265.1"/>
</dbReference>
<dbReference type="Pfam" id="PF02881">
    <property type="entry name" value="SRP54_N"/>
    <property type="match status" value="1"/>
</dbReference>
<feature type="binding site" evidence="8">
    <location>
        <begin position="196"/>
        <end position="200"/>
    </location>
    <ligand>
        <name>GTP</name>
        <dbReference type="ChEBI" id="CHEBI:37565"/>
    </ligand>
</feature>
<evidence type="ECO:0000256" key="2">
    <source>
        <dbReference type="ARBA" id="ARBA00022490"/>
    </source>
</evidence>
<dbReference type="Proteomes" id="UP000236248">
    <property type="component" value="Chromosome NCAV"/>
</dbReference>
<dbReference type="KEGG" id="ncv:NCAV_1563"/>
<dbReference type="InterPro" id="IPR000897">
    <property type="entry name" value="SRP54_GTPase_dom"/>
</dbReference>
<keyword evidence="4 8" id="KW-0378">Hydrolase</keyword>
<comment type="catalytic activity">
    <reaction evidence="8">
        <text>GTP + H2O = GDP + phosphate + H(+)</text>
        <dbReference type="Rhea" id="RHEA:19669"/>
        <dbReference type="ChEBI" id="CHEBI:15377"/>
        <dbReference type="ChEBI" id="CHEBI:15378"/>
        <dbReference type="ChEBI" id="CHEBI:37565"/>
        <dbReference type="ChEBI" id="CHEBI:43474"/>
        <dbReference type="ChEBI" id="CHEBI:58189"/>
        <dbReference type="EC" id="3.6.5.4"/>
    </reaction>
</comment>
<evidence type="ECO:0000256" key="1">
    <source>
        <dbReference type="ARBA" id="ARBA00022475"/>
    </source>
</evidence>
<comment type="similarity">
    <text evidence="8">Belongs to the GTP-binding SRP family. FtsY subfamily.</text>
</comment>
<dbReference type="GO" id="GO:0003924">
    <property type="term" value="F:GTPase activity"/>
    <property type="evidence" value="ECO:0007669"/>
    <property type="project" value="UniProtKB-UniRule"/>
</dbReference>
<protein>
    <recommendedName>
        <fullName evidence="8">Signal recognition particle receptor FtsY</fullName>
        <shortName evidence="8">SRP receptor</shortName>
        <ecNumber evidence="8">3.6.5.4</ecNumber>
    </recommendedName>
</protein>
<dbReference type="PANTHER" id="PTHR43134:SF1">
    <property type="entry name" value="SIGNAL RECOGNITION PARTICLE RECEPTOR SUBUNIT ALPHA"/>
    <property type="match status" value="1"/>
</dbReference>
<feature type="domain" description="SRP54-type proteins GTP-binding" evidence="9">
    <location>
        <begin position="275"/>
        <end position="288"/>
    </location>
</feature>
<dbReference type="InterPro" id="IPR027417">
    <property type="entry name" value="P-loop_NTPase"/>
</dbReference>
<organism evidence="10 11">
    <name type="scientific">Candidatus Nitrosocaldus cavascurensis</name>
    <dbReference type="NCBI Taxonomy" id="2058097"/>
    <lineage>
        <taxon>Archaea</taxon>
        <taxon>Nitrososphaerota</taxon>
        <taxon>Nitrososphaeria</taxon>
        <taxon>Candidatus Nitrosocaldales</taxon>
        <taxon>Candidatus Nitrosocaldaceae</taxon>
        <taxon>Candidatus Nitrosocaldus</taxon>
    </lineage>
</organism>
<evidence type="ECO:0000256" key="3">
    <source>
        <dbReference type="ARBA" id="ARBA00022741"/>
    </source>
</evidence>
<evidence type="ECO:0000256" key="4">
    <source>
        <dbReference type="ARBA" id="ARBA00022801"/>
    </source>
</evidence>
<comment type="subunit">
    <text evidence="8">Part of the signal recognition particle protein translocation system, which is composed of SRP and FtsY.</text>
</comment>
<evidence type="ECO:0000259" key="9">
    <source>
        <dbReference type="PROSITE" id="PS00300"/>
    </source>
</evidence>